<dbReference type="STRING" id="128403.WA1_40840"/>
<dbReference type="Gene3D" id="2.60.40.1120">
    <property type="entry name" value="Carboxypeptidase-like, regulatory domain"/>
    <property type="match status" value="1"/>
</dbReference>
<dbReference type="InterPro" id="IPR008969">
    <property type="entry name" value="CarboxyPept-like_regulatory"/>
</dbReference>
<dbReference type="RefSeq" id="WP_017742783.1">
    <property type="nucleotide sequence ID" value="NZ_KQ976354.1"/>
</dbReference>
<organism evidence="1 2">
    <name type="scientific">Scytonema hofmannii PCC 7110</name>
    <dbReference type="NCBI Taxonomy" id="128403"/>
    <lineage>
        <taxon>Bacteria</taxon>
        <taxon>Bacillati</taxon>
        <taxon>Cyanobacteriota</taxon>
        <taxon>Cyanophyceae</taxon>
        <taxon>Nostocales</taxon>
        <taxon>Scytonemataceae</taxon>
        <taxon>Scytonema</taxon>
    </lineage>
</organism>
<proteinExistence type="predicted"/>
<dbReference type="AlphaFoldDB" id="A0A139WUJ1"/>
<gene>
    <name evidence="1" type="ORF">WA1_40840</name>
</gene>
<dbReference type="Proteomes" id="UP000076925">
    <property type="component" value="Unassembled WGS sequence"/>
</dbReference>
<dbReference type="Pfam" id="PF13620">
    <property type="entry name" value="CarboxypepD_reg"/>
    <property type="match status" value="1"/>
</dbReference>
<dbReference type="OrthoDB" id="2643721at2"/>
<evidence type="ECO:0000313" key="2">
    <source>
        <dbReference type="Proteomes" id="UP000076925"/>
    </source>
</evidence>
<accession>A0A139WUJ1</accession>
<comment type="caution">
    <text evidence="1">The sequence shown here is derived from an EMBL/GenBank/DDBJ whole genome shotgun (WGS) entry which is preliminary data.</text>
</comment>
<sequence>MAANNGMEDKNSSLISFERNSYFYGKLLTVRDFELEQQYGIQKNNLLNRLVLGKGIVSGLEVDKNLTIEKDSQQDKILLRVQISQGVALDSFGREIIVSQNITETLEVASRGKNYIYIQYKEQPTERVSQAENGYARVKETYTISASAEVPSAQIKGKIFVETDTDSEFILGVKVEAIEPQTQIVKAVTFTDATGNYTLIVPNGTYQIKASVSGFETQTSPAITVSVDRQSEAVKTVDLTLIADSSETVSFPVQDIVQQYYNDYLRIYSEPNQDTKVLLAVVNIPTDNAPPTLDEQETAKYRQIVYSNTMLYDLLSKINTTNLTPGDTVGSVQQISLPGSSPQFARADHTHNLADDVVTASKINTKTFTSSDNSISIAKTQDKQSFDLKIASSVKLPVPGETATSIQPRSNPGTSTQFARADHVHNLQINQIGPDVNGNLILTPGENINLVPGQKSNELVISATGGTASTILTGTQELAFETDEALPKGSLVPVSVTVPELQEGQPFSVMLAPILPADIPPITRPPLGQTQGRSGVHFVFGSNIQLPRMYVAYVPLPYNKTFEIHGFDANFADKEQKVQVTYWVIAGSVAVEANKPPASSSLRDRALELIRNSADGMTITGLMRELGVARSELETELAQLVEAGTIQRGNGNRFRISET</sequence>
<name>A0A139WUJ1_9CYAN</name>
<reference evidence="1 2" key="1">
    <citation type="journal article" date="2013" name="Genome Biol. Evol.">
        <title>Genomes of Stigonematalean cyanobacteria (subsection V) and the evolution of oxygenic photosynthesis from prokaryotes to plastids.</title>
        <authorList>
            <person name="Dagan T."/>
            <person name="Roettger M."/>
            <person name="Stucken K."/>
            <person name="Landan G."/>
            <person name="Koch R."/>
            <person name="Major P."/>
            <person name="Gould S.B."/>
            <person name="Goremykin V.V."/>
            <person name="Rippka R."/>
            <person name="Tandeau de Marsac N."/>
            <person name="Gugger M."/>
            <person name="Lockhart P.J."/>
            <person name="Allen J.F."/>
            <person name="Brune I."/>
            <person name="Maus I."/>
            <person name="Puhler A."/>
            <person name="Martin W.F."/>
        </authorList>
    </citation>
    <scope>NUCLEOTIDE SEQUENCE [LARGE SCALE GENOMIC DNA]</scope>
    <source>
        <strain evidence="1 2">PCC 7110</strain>
    </source>
</reference>
<dbReference type="EMBL" id="ANNX02000047">
    <property type="protein sequence ID" value="KYC36089.1"/>
    <property type="molecule type" value="Genomic_DNA"/>
</dbReference>
<dbReference type="SUPFAM" id="SSF49464">
    <property type="entry name" value="Carboxypeptidase regulatory domain-like"/>
    <property type="match status" value="1"/>
</dbReference>
<keyword evidence="2" id="KW-1185">Reference proteome</keyword>
<protein>
    <submittedName>
        <fullName evidence="1">Uncharacterized protein</fullName>
    </submittedName>
</protein>
<evidence type="ECO:0000313" key="1">
    <source>
        <dbReference type="EMBL" id="KYC36089.1"/>
    </source>
</evidence>